<feature type="signal peptide" evidence="1">
    <location>
        <begin position="1"/>
        <end position="22"/>
    </location>
</feature>
<dbReference type="PROSITE" id="PS51257">
    <property type="entry name" value="PROKAR_LIPOPROTEIN"/>
    <property type="match status" value="1"/>
</dbReference>
<dbReference type="RefSeq" id="WP_265142932.1">
    <property type="nucleotide sequence ID" value="NZ_JAPCHZ010000001.1"/>
</dbReference>
<proteinExistence type="predicted"/>
<accession>A0ABT3JJJ3</accession>
<keyword evidence="3" id="KW-1185">Reference proteome</keyword>
<reference evidence="2 3" key="1">
    <citation type="submission" date="2022-10" db="EMBL/GenBank/DDBJ databases">
        <title>Kaistella sp. BT-6-1-3.</title>
        <authorList>
            <person name="Ai J."/>
            <person name="Deng Z."/>
        </authorList>
    </citation>
    <scope>NUCLEOTIDE SEQUENCE [LARGE SCALE GENOMIC DNA]</scope>
    <source>
        <strain evidence="2 3">BT6-1-3</strain>
    </source>
</reference>
<gene>
    <name evidence="2" type="ORF">OK344_00385</name>
</gene>
<keyword evidence="1" id="KW-0732">Signal</keyword>
<dbReference type="Proteomes" id="UP001209107">
    <property type="component" value="Unassembled WGS sequence"/>
</dbReference>
<comment type="caution">
    <text evidence="2">The sequence shown here is derived from an EMBL/GenBank/DDBJ whole genome shotgun (WGS) entry which is preliminary data.</text>
</comment>
<protein>
    <submittedName>
        <fullName evidence="2">Uncharacterized protein</fullName>
    </submittedName>
</protein>
<evidence type="ECO:0000313" key="3">
    <source>
        <dbReference type="Proteomes" id="UP001209107"/>
    </source>
</evidence>
<name>A0ABT3JJJ3_9FLAO</name>
<organism evidence="2 3">
    <name type="scientific">Kaistella yananensis</name>
    <dbReference type="NCBI Taxonomy" id="2989820"/>
    <lineage>
        <taxon>Bacteria</taxon>
        <taxon>Pseudomonadati</taxon>
        <taxon>Bacteroidota</taxon>
        <taxon>Flavobacteriia</taxon>
        <taxon>Flavobacteriales</taxon>
        <taxon>Weeksellaceae</taxon>
        <taxon>Chryseobacterium group</taxon>
        <taxon>Kaistella</taxon>
    </lineage>
</organism>
<dbReference type="EMBL" id="JAPCHZ010000001">
    <property type="protein sequence ID" value="MCW4450666.1"/>
    <property type="molecule type" value="Genomic_DNA"/>
</dbReference>
<feature type="chain" id="PRO_5046507168" evidence="1">
    <location>
        <begin position="23"/>
        <end position="217"/>
    </location>
</feature>
<evidence type="ECO:0000313" key="2">
    <source>
        <dbReference type="EMBL" id="MCW4450666.1"/>
    </source>
</evidence>
<evidence type="ECO:0000256" key="1">
    <source>
        <dbReference type="SAM" id="SignalP"/>
    </source>
</evidence>
<sequence>MKKNYIKVISMSLVAMIISSCASDVRDEENLTGINISKSEVNKNLVTPNIVYYLTEDFSTMCLAQDETTLSSLQSYTTSPNNYPIIDSPKWYGYNNGTNPAKNYMYFYVLYTKISNYYNLSNDKIKFYPKSSSLGFPEFVGDTSISRASIYLNGNYGTFYPDNEISAETATIVMHALFNEIDNFSSQYNKNLYAISYRIEKTMCGEYMGLAADVYYK</sequence>